<dbReference type="EMBL" id="RCML01000092">
    <property type="protein sequence ID" value="KAG2992015.1"/>
    <property type="molecule type" value="Genomic_DNA"/>
</dbReference>
<sequence>MCNSSQLQALRMLAPKSRSCRPDGRTAIALCFGRFARTYSISSSVGRSIKDSSNADTHNSSRVFTDVMAAVLVAFVFKITVLIRTTLLDSVLIDTHCSQAHCW</sequence>
<dbReference type="EMBL" id="RCMI01000124">
    <property type="protein sequence ID" value="KAG2932308.1"/>
    <property type="molecule type" value="Genomic_DNA"/>
</dbReference>
<dbReference type="Proteomes" id="UP000697107">
    <property type="component" value="Unassembled WGS sequence"/>
</dbReference>
<gene>
    <name evidence="1" type="ORF">PC115_g5851</name>
    <name evidence="2" type="ORF">PC117_g5496</name>
    <name evidence="3" type="ORF">PC118_g4789</name>
    <name evidence="4" type="ORF">PC129_g1723</name>
</gene>
<organism evidence="2 5">
    <name type="scientific">Phytophthora cactorum</name>
    <dbReference type="NCBI Taxonomy" id="29920"/>
    <lineage>
        <taxon>Eukaryota</taxon>
        <taxon>Sar</taxon>
        <taxon>Stramenopiles</taxon>
        <taxon>Oomycota</taxon>
        <taxon>Peronosporomycetes</taxon>
        <taxon>Peronosporales</taxon>
        <taxon>Peronosporaceae</taxon>
        <taxon>Phytophthora</taxon>
    </lineage>
</organism>
<dbReference type="EMBL" id="RCMK01000096">
    <property type="protein sequence ID" value="KAG2949168.1"/>
    <property type="molecule type" value="Genomic_DNA"/>
</dbReference>
<evidence type="ECO:0000313" key="2">
    <source>
        <dbReference type="EMBL" id="KAG2949168.1"/>
    </source>
</evidence>
<evidence type="ECO:0000313" key="1">
    <source>
        <dbReference type="EMBL" id="KAG2932308.1"/>
    </source>
</evidence>
<evidence type="ECO:0000313" key="5">
    <source>
        <dbReference type="Proteomes" id="UP000736787"/>
    </source>
</evidence>
<dbReference type="AlphaFoldDB" id="A0A8T1E4E2"/>
<name>A0A8T1E4E2_9STRA</name>
<dbReference type="Proteomes" id="UP000736787">
    <property type="component" value="Unassembled WGS sequence"/>
</dbReference>
<comment type="caution">
    <text evidence="2">The sequence shown here is derived from an EMBL/GenBank/DDBJ whole genome shotgun (WGS) entry which is preliminary data.</text>
</comment>
<reference evidence="2" key="1">
    <citation type="submission" date="2018-10" db="EMBL/GenBank/DDBJ databases">
        <title>Effector identification in a new, highly contiguous assembly of the strawberry crown rot pathogen Phytophthora cactorum.</title>
        <authorList>
            <person name="Armitage A.D."/>
            <person name="Nellist C.F."/>
            <person name="Bates H."/>
            <person name="Vickerstaff R.J."/>
            <person name="Harrison R.J."/>
        </authorList>
    </citation>
    <scope>NUCLEOTIDE SEQUENCE</scope>
    <source>
        <strain evidence="1">4032</strain>
        <strain evidence="2">4040</strain>
        <strain evidence="3">P415</strain>
        <strain evidence="4">P421</strain>
    </source>
</reference>
<dbReference type="Proteomes" id="UP000774804">
    <property type="component" value="Unassembled WGS sequence"/>
</dbReference>
<proteinExistence type="predicted"/>
<dbReference type="EMBL" id="RCMV01000028">
    <property type="protein sequence ID" value="KAG3227773.1"/>
    <property type="molecule type" value="Genomic_DNA"/>
</dbReference>
<protein>
    <submittedName>
        <fullName evidence="2">Uncharacterized protein</fullName>
    </submittedName>
</protein>
<evidence type="ECO:0000313" key="3">
    <source>
        <dbReference type="EMBL" id="KAG2992015.1"/>
    </source>
</evidence>
<dbReference type="Proteomes" id="UP000760860">
    <property type="component" value="Unassembled WGS sequence"/>
</dbReference>
<accession>A0A8T1E4E2</accession>
<evidence type="ECO:0000313" key="4">
    <source>
        <dbReference type="EMBL" id="KAG3227773.1"/>
    </source>
</evidence>